<dbReference type="EMBL" id="OW240917">
    <property type="protein sequence ID" value="CAH2300246.1"/>
    <property type="molecule type" value="Genomic_DNA"/>
</dbReference>
<feature type="non-terminal residue" evidence="1">
    <location>
        <position position="75"/>
    </location>
</feature>
<sequence length="75" mass="8671">MHYQTDALRNNPNTISPIGVLYYPGRPLENILLRTGHTTDHHRTGYNESHITNTINDINTERQSIEIKEDTNIIQ</sequence>
<proteinExistence type="predicted"/>
<keyword evidence="2" id="KW-1185">Reference proteome</keyword>
<reference evidence="1" key="1">
    <citation type="submission" date="2022-03" db="EMBL/GenBank/DDBJ databases">
        <authorList>
            <person name="Alioto T."/>
            <person name="Alioto T."/>
            <person name="Gomez Garrido J."/>
        </authorList>
    </citation>
    <scope>NUCLEOTIDE SEQUENCE</scope>
</reference>
<gene>
    <name evidence="1" type="ORF">PECUL_23A037017</name>
</gene>
<evidence type="ECO:0000313" key="1">
    <source>
        <dbReference type="EMBL" id="CAH2300246.1"/>
    </source>
</evidence>
<evidence type="ECO:0000313" key="2">
    <source>
        <dbReference type="Proteomes" id="UP001295444"/>
    </source>
</evidence>
<organism evidence="1 2">
    <name type="scientific">Pelobates cultripes</name>
    <name type="common">Western spadefoot toad</name>
    <dbReference type="NCBI Taxonomy" id="61616"/>
    <lineage>
        <taxon>Eukaryota</taxon>
        <taxon>Metazoa</taxon>
        <taxon>Chordata</taxon>
        <taxon>Craniata</taxon>
        <taxon>Vertebrata</taxon>
        <taxon>Euteleostomi</taxon>
        <taxon>Amphibia</taxon>
        <taxon>Batrachia</taxon>
        <taxon>Anura</taxon>
        <taxon>Pelobatoidea</taxon>
        <taxon>Pelobatidae</taxon>
        <taxon>Pelobates</taxon>
    </lineage>
</organism>
<name>A0AAD1WDQ0_PELCU</name>
<dbReference type="AlphaFoldDB" id="A0AAD1WDQ0"/>
<dbReference type="Proteomes" id="UP001295444">
    <property type="component" value="Chromosome 06"/>
</dbReference>
<accession>A0AAD1WDQ0</accession>
<protein>
    <submittedName>
        <fullName evidence="1">Uncharacterized protein</fullName>
    </submittedName>
</protein>